<reference evidence="9 10" key="1">
    <citation type="submission" date="2024-04" db="EMBL/GenBank/DDBJ databases">
        <authorList>
            <consortium name="Genoscope - CEA"/>
            <person name="William W."/>
        </authorList>
    </citation>
    <scope>NUCLEOTIDE SEQUENCE [LARGE SCALE GENOMIC DNA]</scope>
</reference>
<comment type="pathway">
    <text evidence="1">Protein modification; protein ubiquitination.</text>
</comment>
<comment type="caution">
    <text evidence="9">The sequence shown here is derived from an EMBL/GenBank/DDBJ whole genome shotgun (WGS) entry which is preliminary data.</text>
</comment>
<feature type="region of interest" description="Disordered" evidence="7">
    <location>
        <begin position="600"/>
        <end position="633"/>
    </location>
</feature>
<feature type="region of interest" description="Disordered" evidence="7">
    <location>
        <begin position="410"/>
        <end position="440"/>
    </location>
</feature>
<feature type="repeat" description="WD" evidence="6">
    <location>
        <begin position="320"/>
        <end position="348"/>
    </location>
</feature>
<evidence type="ECO:0000256" key="2">
    <source>
        <dbReference type="ARBA" id="ARBA00022574"/>
    </source>
</evidence>
<evidence type="ECO:0000256" key="4">
    <source>
        <dbReference type="ARBA" id="ARBA00022786"/>
    </source>
</evidence>
<dbReference type="GO" id="GO:0007095">
    <property type="term" value="P:mitotic G2 DNA damage checkpoint signaling"/>
    <property type="evidence" value="ECO:0007669"/>
    <property type="project" value="TreeGrafter"/>
</dbReference>
<feature type="repeat" description="WD" evidence="6">
    <location>
        <begin position="350"/>
        <end position="384"/>
    </location>
</feature>
<dbReference type="InterPro" id="IPR019775">
    <property type="entry name" value="WD40_repeat_CS"/>
</dbReference>
<evidence type="ECO:0000259" key="8">
    <source>
        <dbReference type="Pfam" id="PF23760"/>
    </source>
</evidence>
<dbReference type="InterPro" id="IPR051865">
    <property type="entry name" value="WD-repeat_CDT2_adapter"/>
</dbReference>
<proteinExistence type="inferred from homology"/>
<feature type="repeat" description="WD" evidence="6">
    <location>
        <begin position="136"/>
        <end position="169"/>
    </location>
</feature>
<accession>A0AAV2H072</accession>
<dbReference type="PANTHER" id="PTHR22852">
    <property type="entry name" value="LETHAL 2 DENTICLELESS PROTEIN RETINOIC ACID-REGULATED NUCLEAR MATRIX-ASSOCIATED PROTEIN"/>
    <property type="match status" value="1"/>
</dbReference>
<organism evidence="9 10">
    <name type="scientific">Lymnaea stagnalis</name>
    <name type="common">Great pond snail</name>
    <name type="synonym">Helix stagnalis</name>
    <dbReference type="NCBI Taxonomy" id="6523"/>
    <lineage>
        <taxon>Eukaryota</taxon>
        <taxon>Metazoa</taxon>
        <taxon>Spiralia</taxon>
        <taxon>Lophotrochozoa</taxon>
        <taxon>Mollusca</taxon>
        <taxon>Gastropoda</taxon>
        <taxon>Heterobranchia</taxon>
        <taxon>Euthyneura</taxon>
        <taxon>Panpulmonata</taxon>
        <taxon>Hygrophila</taxon>
        <taxon>Lymnaeoidea</taxon>
        <taxon>Lymnaeidae</taxon>
        <taxon>Lymnaea</taxon>
    </lineage>
</organism>
<evidence type="ECO:0000256" key="6">
    <source>
        <dbReference type="PROSITE-ProRule" id="PRU00221"/>
    </source>
</evidence>
<dbReference type="Pfam" id="PF23760">
    <property type="entry name" value="Beta-prop_DCAF12"/>
    <property type="match status" value="1"/>
</dbReference>
<feature type="region of interest" description="Disordered" evidence="7">
    <location>
        <begin position="674"/>
        <end position="707"/>
    </location>
</feature>
<evidence type="ECO:0000256" key="3">
    <source>
        <dbReference type="ARBA" id="ARBA00022737"/>
    </source>
</evidence>
<dbReference type="GO" id="GO:0005634">
    <property type="term" value="C:nucleus"/>
    <property type="evidence" value="ECO:0007669"/>
    <property type="project" value="TreeGrafter"/>
</dbReference>
<dbReference type="Gene3D" id="2.130.10.10">
    <property type="entry name" value="YVTN repeat-like/Quinoprotein amine dehydrogenase"/>
    <property type="match status" value="2"/>
</dbReference>
<feature type="region of interest" description="Disordered" evidence="7">
    <location>
        <begin position="559"/>
        <end position="585"/>
    </location>
</feature>
<sequence length="837" mass="92873">MLQRYLQYRAIVGTSSVTQQAPSLDLSFILENFKNYSTDEYSTMDNNGMSVPPLACAFAKMEQHQHVVSIVDEDGYLVLYNIHKTGRAAVIKTWQVHANAVFDMEWLQECNQLLTGSGDQRIILHDVETCEKLEVFKGHASSVKSISCRPDDDAVFVSGSRDGHIMMWDKRMNPKDGTIAPVITIINAHMMKQTSLTPKTRKKVKTSVMDVQQSVTSVLFQNSNNVISAGAVDGCLKVWDVRKSYRLSGTQPVHTFPYPGKNLRKRGYSSLAQDSRGLRLFASCTDDVIYQYDLASYNPVPVCTWSGHKNTTFYVKSTVSPDDQYLLSGSSDEMAYIWQINKPEAAPVVLKSHTAEVTSVAWCPSDWTKLVTLSDDSKTKFWRIYCRELNQKFHPECFGQAEKTLMKRANSSNSQILGQSPANPKTEQATAGTVPKLSKTKSAASPTACIYDWLKRRSHGSAHGQDPEEPVRKVSRQESALPALENTKPPACSSVTTLGNVSTDEVSSGESERLSSPVSTNSSQSKKRSHDESEISSDSSHCPVDPCIKCKGMESCNSELVSSAKRQKTGTCNTSNDMNKESKDTFSDIKDNKIVESLTKVSSPVKTAKNQMTSPQKRSPAKRNENYSPKKLACHRVNSDMDEYVISPKRPRLMQLDSNGNSTPSFSVRVSLFSDKSPTKLNPSSSKWDQPSHPSAVSSKLSSLEESCMKAESNSSIEYESDPSTCGQSQLQPVKNCEDAGVCADNFQSPYKEDLSRRIADSVDLNSPTRDLPNLVLDELYGRNITPTSRKSKPQSPKVDWLTKLRIQKSQKDFDKSPKQTPPGKLAMKVVKGLKKK</sequence>
<evidence type="ECO:0000256" key="1">
    <source>
        <dbReference type="ARBA" id="ARBA00004906"/>
    </source>
</evidence>
<keyword evidence="2 6" id="KW-0853">WD repeat</keyword>
<keyword evidence="3" id="KW-0677">Repeat</keyword>
<dbReference type="PROSITE" id="PS00678">
    <property type="entry name" value="WD_REPEATS_1"/>
    <property type="match status" value="1"/>
</dbReference>
<dbReference type="GO" id="GO:0030674">
    <property type="term" value="F:protein-macromolecule adaptor activity"/>
    <property type="evidence" value="ECO:0007669"/>
    <property type="project" value="TreeGrafter"/>
</dbReference>
<dbReference type="InterPro" id="IPR056151">
    <property type="entry name" value="Beta-prop_DCAF12"/>
</dbReference>
<dbReference type="SUPFAM" id="SSF50978">
    <property type="entry name" value="WD40 repeat-like"/>
    <property type="match status" value="1"/>
</dbReference>
<feature type="compositionally biased region" description="Polar residues" evidence="7">
    <location>
        <begin position="674"/>
        <end position="705"/>
    </location>
</feature>
<comment type="similarity">
    <text evidence="5">Belongs to the WD repeat cdt2 family.</text>
</comment>
<dbReference type="PROSITE" id="PS50082">
    <property type="entry name" value="WD_REPEATS_2"/>
    <property type="match status" value="4"/>
</dbReference>
<feature type="compositionally biased region" description="Polar residues" evidence="7">
    <location>
        <begin position="410"/>
        <end position="431"/>
    </location>
</feature>
<name>A0AAV2H072_LYMST</name>
<feature type="compositionally biased region" description="Polar residues" evidence="7">
    <location>
        <begin position="493"/>
        <end position="524"/>
    </location>
</feature>
<dbReference type="AlphaFoldDB" id="A0AAV2H072"/>
<feature type="region of interest" description="Disordered" evidence="7">
    <location>
        <begin position="481"/>
        <end position="543"/>
    </location>
</feature>
<dbReference type="PROSITE" id="PS50294">
    <property type="entry name" value="WD_REPEATS_REGION"/>
    <property type="match status" value="2"/>
</dbReference>
<dbReference type="SMART" id="SM00320">
    <property type="entry name" value="WD40"/>
    <property type="match status" value="6"/>
</dbReference>
<dbReference type="Proteomes" id="UP001497497">
    <property type="component" value="Unassembled WGS sequence"/>
</dbReference>
<dbReference type="InterPro" id="IPR001680">
    <property type="entry name" value="WD40_rpt"/>
</dbReference>
<feature type="compositionally biased region" description="Polar residues" evidence="7">
    <location>
        <begin position="600"/>
        <end position="617"/>
    </location>
</feature>
<feature type="region of interest" description="Disordered" evidence="7">
    <location>
        <begin position="782"/>
        <end position="837"/>
    </location>
</feature>
<evidence type="ECO:0000313" key="9">
    <source>
        <dbReference type="EMBL" id="CAL1526765.1"/>
    </source>
</evidence>
<feature type="domain" description="DDB1- and CUL4-associated factor 12 beta-propeller" evidence="8">
    <location>
        <begin position="137"/>
        <end position="244"/>
    </location>
</feature>
<evidence type="ECO:0000256" key="5">
    <source>
        <dbReference type="ARBA" id="ARBA00038344"/>
    </source>
</evidence>
<dbReference type="InterPro" id="IPR015943">
    <property type="entry name" value="WD40/YVTN_repeat-like_dom_sf"/>
</dbReference>
<protein>
    <recommendedName>
        <fullName evidence="8">DDB1- and CUL4-associated factor 12 beta-propeller domain-containing protein</fullName>
    </recommendedName>
</protein>
<dbReference type="PANTHER" id="PTHR22852:SF0">
    <property type="entry name" value="DENTICLELESS PROTEIN HOMOLOG"/>
    <property type="match status" value="1"/>
</dbReference>
<evidence type="ECO:0000313" key="10">
    <source>
        <dbReference type="Proteomes" id="UP001497497"/>
    </source>
</evidence>
<feature type="repeat" description="WD" evidence="6">
    <location>
        <begin position="208"/>
        <end position="249"/>
    </location>
</feature>
<gene>
    <name evidence="9" type="ORF">GSLYS_00000942001</name>
</gene>
<dbReference type="InterPro" id="IPR036322">
    <property type="entry name" value="WD40_repeat_dom_sf"/>
</dbReference>
<keyword evidence="4" id="KW-0833">Ubl conjugation pathway</keyword>
<keyword evidence="10" id="KW-1185">Reference proteome</keyword>
<dbReference type="EMBL" id="CAXITT010000008">
    <property type="protein sequence ID" value="CAL1526765.1"/>
    <property type="molecule type" value="Genomic_DNA"/>
</dbReference>
<evidence type="ECO:0000256" key="7">
    <source>
        <dbReference type="SAM" id="MobiDB-lite"/>
    </source>
</evidence>
<dbReference type="GO" id="GO:0043161">
    <property type="term" value="P:proteasome-mediated ubiquitin-dependent protein catabolic process"/>
    <property type="evidence" value="ECO:0007669"/>
    <property type="project" value="TreeGrafter"/>
</dbReference>
<dbReference type="Pfam" id="PF00400">
    <property type="entry name" value="WD40"/>
    <property type="match status" value="2"/>
</dbReference>